<comment type="caution">
    <text evidence="2">The sequence shown here is derived from an EMBL/GenBank/DDBJ whole genome shotgun (WGS) entry which is preliminary data.</text>
</comment>
<feature type="compositionally biased region" description="Low complexity" evidence="1">
    <location>
        <begin position="36"/>
        <end position="73"/>
    </location>
</feature>
<accession>A0A7W7CM97</accession>
<reference evidence="2 3" key="1">
    <citation type="submission" date="2020-08" db="EMBL/GenBank/DDBJ databases">
        <title>Sequencing the genomes of 1000 actinobacteria strains.</title>
        <authorList>
            <person name="Klenk H.-P."/>
        </authorList>
    </citation>
    <scope>NUCLEOTIDE SEQUENCE [LARGE SCALE GENOMIC DNA]</scope>
    <source>
        <strain evidence="2 3">DSM 45518</strain>
    </source>
</reference>
<dbReference type="Proteomes" id="UP000542742">
    <property type="component" value="Unassembled WGS sequence"/>
</dbReference>
<dbReference type="EMBL" id="JACHMF010000001">
    <property type="protein sequence ID" value="MBB4690874.1"/>
    <property type="molecule type" value="Genomic_DNA"/>
</dbReference>
<organism evidence="2 3">
    <name type="scientific">Paractinoplanes abujensis</name>
    <dbReference type="NCBI Taxonomy" id="882441"/>
    <lineage>
        <taxon>Bacteria</taxon>
        <taxon>Bacillati</taxon>
        <taxon>Actinomycetota</taxon>
        <taxon>Actinomycetes</taxon>
        <taxon>Micromonosporales</taxon>
        <taxon>Micromonosporaceae</taxon>
        <taxon>Paractinoplanes</taxon>
    </lineage>
</organism>
<evidence type="ECO:0000256" key="1">
    <source>
        <dbReference type="SAM" id="MobiDB-lite"/>
    </source>
</evidence>
<evidence type="ECO:0000313" key="3">
    <source>
        <dbReference type="Proteomes" id="UP000542742"/>
    </source>
</evidence>
<proteinExistence type="predicted"/>
<name>A0A7W7CM97_9ACTN</name>
<sequence length="274" mass="29757">MLAARRPPPPSLTSRLSTPPITHCQPRSPPAPQRRPSPTATLAHHPPLNAAHHPVPPSLTTRPSTPPITHCQPRSPPAPQRRPSPGATLAHQPPPAAAHRPHRTAPLIACRPPAITRVDNGRSRRVLPAAALSRISGADPGHTSLTCKRPAAQRGQADWRCRNWRAEDGARRRPHRRGPRRRVLCRARGASAGHGPRMPSTDRECPARTANAGRGARRVPPPVQACEAWNARRGARVPACEARDARRGARVQVCEARDASRGARVRRARRGAHD</sequence>
<feature type="region of interest" description="Disordered" evidence="1">
    <location>
        <begin position="190"/>
        <end position="220"/>
    </location>
</feature>
<dbReference type="AlphaFoldDB" id="A0A7W7CM97"/>
<evidence type="ECO:0000313" key="2">
    <source>
        <dbReference type="EMBL" id="MBB4690874.1"/>
    </source>
</evidence>
<protein>
    <submittedName>
        <fullName evidence="2">Uncharacterized protein</fullName>
    </submittedName>
</protein>
<gene>
    <name evidence="2" type="ORF">BKA14_001022</name>
</gene>
<keyword evidence="3" id="KW-1185">Reference proteome</keyword>
<feature type="region of interest" description="Disordered" evidence="1">
    <location>
        <begin position="1"/>
        <end position="122"/>
    </location>
</feature>
<feature type="compositionally biased region" description="Pro residues" evidence="1">
    <location>
        <begin position="1"/>
        <end position="11"/>
    </location>
</feature>